<reference evidence="3 4" key="1">
    <citation type="submission" date="2024-09" db="EMBL/GenBank/DDBJ databases">
        <authorList>
            <person name="Sun Q."/>
            <person name="Mori K."/>
        </authorList>
    </citation>
    <scope>NUCLEOTIDE SEQUENCE [LARGE SCALE GENOMIC DNA]</scope>
    <source>
        <strain evidence="3 4">CCM 7706</strain>
    </source>
</reference>
<sequence length="167" mass="18111">MSDTALEARVAALETRLRAAEDQLAIQNLLMTYGPLVDSATAGPAAALWVEGGGYGFTLPDGGTKRLEAPDEIAGMYGWPGHLELVNTGCAHLTATPRIAVRGDEAEAVGYSVVILREDERWFLWRAAVNHWTLARTADGWRVVERVNRALDGSAASHEIMRKVQAL</sequence>
<feature type="domain" description="SnoaL-like" evidence="2">
    <location>
        <begin position="19"/>
        <end position="146"/>
    </location>
</feature>
<dbReference type="Gene3D" id="3.10.450.50">
    <property type="match status" value="1"/>
</dbReference>
<dbReference type="RefSeq" id="WP_379489019.1">
    <property type="nucleotide sequence ID" value="NZ_JBHLWK010000027.1"/>
</dbReference>
<accession>A0ABV6D187</accession>
<comment type="caution">
    <text evidence="3">The sequence shown here is derived from an EMBL/GenBank/DDBJ whole genome shotgun (WGS) entry which is preliminary data.</text>
</comment>
<evidence type="ECO:0000313" key="4">
    <source>
        <dbReference type="Proteomes" id="UP001589798"/>
    </source>
</evidence>
<evidence type="ECO:0000256" key="1">
    <source>
        <dbReference type="SAM" id="Coils"/>
    </source>
</evidence>
<dbReference type="InterPro" id="IPR032710">
    <property type="entry name" value="NTF2-like_dom_sf"/>
</dbReference>
<evidence type="ECO:0000259" key="2">
    <source>
        <dbReference type="Pfam" id="PF13577"/>
    </source>
</evidence>
<feature type="coiled-coil region" evidence="1">
    <location>
        <begin position="3"/>
        <end position="30"/>
    </location>
</feature>
<proteinExistence type="predicted"/>
<keyword evidence="1" id="KW-0175">Coiled coil</keyword>
<dbReference type="Proteomes" id="UP001589798">
    <property type="component" value="Unassembled WGS sequence"/>
</dbReference>
<name>A0ABV6D187_9SPHN</name>
<dbReference type="Pfam" id="PF13577">
    <property type="entry name" value="SnoaL_4"/>
    <property type="match status" value="1"/>
</dbReference>
<organism evidence="3 4">
    <name type="scientific">Novosphingobium soli</name>
    <dbReference type="NCBI Taxonomy" id="574956"/>
    <lineage>
        <taxon>Bacteria</taxon>
        <taxon>Pseudomonadati</taxon>
        <taxon>Pseudomonadota</taxon>
        <taxon>Alphaproteobacteria</taxon>
        <taxon>Sphingomonadales</taxon>
        <taxon>Sphingomonadaceae</taxon>
        <taxon>Novosphingobium</taxon>
    </lineage>
</organism>
<dbReference type="SUPFAM" id="SSF54427">
    <property type="entry name" value="NTF2-like"/>
    <property type="match status" value="1"/>
</dbReference>
<evidence type="ECO:0000313" key="3">
    <source>
        <dbReference type="EMBL" id="MFC0206399.1"/>
    </source>
</evidence>
<dbReference type="InterPro" id="IPR037401">
    <property type="entry name" value="SnoaL-like"/>
</dbReference>
<protein>
    <submittedName>
        <fullName evidence="3">Nuclear transport factor 2 family protein</fullName>
    </submittedName>
</protein>
<dbReference type="EMBL" id="JBHLWK010000027">
    <property type="protein sequence ID" value="MFC0206399.1"/>
    <property type="molecule type" value="Genomic_DNA"/>
</dbReference>
<keyword evidence="4" id="KW-1185">Reference proteome</keyword>
<gene>
    <name evidence="3" type="ORF">ACFFJC_19210</name>
</gene>